<name>A0A816DFH5_9BILA</name>
<dbReference type="Proteomes" id="UP000663834">
    <property type="component" value="Unassembled WGS sequence"/>
</dbReference>
<dbReference type="EMBL" id="CAJOBJ010050513">
    <property type="protein sequence ID" value="CAF4371604.1"/>
    <property type="molecule type" value="Genomic_DNA"/>
</dbReference>
<dbReference type="AlphaFoldDB" id="A0A816DFH5"/>
<comment type="caution">
    <text evidence="2">The sequence shown here is derived from an EMBL/GenBank/DDBJ whole genome shotgun (WGS) entry which is preliminary data.</text>
</comment>
<accession>A0A816DFH5</accession>
<gene>
    <name evidence="3" type="ORF">GIL414_LOCUS28872</name>
    <name evidence="2" type="ORF">KQP761_LOCUS27024</name>
</gene>
<dbReference type="EMBL" id="CAJNOW010014856">
    <property type="protein sequence ID" value="CAF1635683.1"/>
    <property type="molecule type" value="Genomic_DNA"/>
</dbReference>
<dbReference type="Proteomes" id="UP000681720">
    <property type="component" value="Unassembled WGS sequence"/>
</dbReference>
<reference evidence="2" key="1">
    <citation type="submission" date="2021-02" db="EMBL/GenBank/DDBJ databases">
        <authorList>
            <person name="Nowell W R."/>
        </authorList>
    </citation>
    <scope>NUCLEOTIDE SEQUENCE</scope>
</reference>
<protein>
    <submittedName>
        <fullName evidence="2">Uncharacterized protein</fullName>
    </submittedName>
</protein>
<evidence type="ECO:0000313" key="2">
    <source>
        <dbReference type="EMBL" id="CAF1635683.1"/>
    </source>
</evidence>
<sequence>MSFPINLDDYLLLIRICYSSDSLAPQIQRQQRIRQPRRILQQQRTLQPPQIQRQQRTLQQPRIQQHQRMQRPRQIQQQELIRQQRILQPPQIQRQQQYNALRWLSCLLVTFPSIGMLVLRIRY</sequence>
<proteinExistence type="predicted"/>
<evidence type="ECO:0000313" key="4">
    <source>
        <dbReference type="Proteomes" id="UP000663834"/>
    </source>
</evidence>
<organism evidence="2 4">
    <name type="scientific">Rotaria magnacalcarata</name>
    <dbReference type="NCBI Taxonomy" id="392030"/>
    <lineage>
        <taxon>Eukaryota</taxon>
        <taxon>Metazoa</taxon>
        <taxon>Spiralia</taxon>
        <taxon>Gnathifera</taxon>
        <taxon>Rotifera</taxon>
        <taxon>Eurotatoria</taxon>
        <taxon>Bdelloidea</taxon>
        <taxon>Philodinida</taxon>
        <taxon>Philodinidae</taxon>
        <taxon>Rotaria</taxon>
    </lineage>
</organism>
<evidence type="ECO:0000313" key="3">
    <source>
        <dbReference type="EMBL" id="CAF4371604.1"/>
    </source>
</evidence>
<evidence type="ECO:0000256" key="1">
    <source>
        <dbReference type="SAM" id="MobiDB-lite"/>
    </source>
</evidence>
<feature type="region of interest" description="Disordered" evidence="1">
    <location>
        <begin position="44"/>
        <end position="71"/>
    </location>
</feature>